<organism evidence="1 2">
    <name type="scientific">Planktothrix mougeotii LEGE 06226</name>
    <dbReference type="NCBI Taxonomy" id="1828728"/>
    <lineage>
        <taxon>Bacteria</taxon>
        <taxon>Bacillati</taxon>
        <taxon>Cyanobacteriota</taxon>
        <taxon>Cyanophyceae</taxon>
        <taxon>Oscillatoriophycideae</taxon>
        <taxon>Oscillatoriales</taxon>
        <taxon>Microcoleaceae</taxon>
        <taxon>Planktothrix</taxon>
    </lineage>
</organism>
<dbReference type="EMBL" id="JADEWU010000027">
    <property type="protein sequence ID" value="MBE9144189.1"/>
    <property type="molecule type" value="Genomic_DNA"/>
</dbReference>
<dbReference type="Gene3D" id="3.40.1350.10">
    <property type="match status" value="1"/>
</dbReference>
<accession>A0ABR9UCK1</accession>
<name>A0ABR9UCK1_9CYAN</name>
<evidence type="ECO:0008006" key="3">
    <source>
        <dbReference type="Google" id="ProtNLM"/>
    </source>
</evidence>
<dbReference type="SUPFAM" id="SSF52980">
    <property type="entry name" value="Restriction endonuclease-like"/>
    <property type="match status" value="1"/>
</dbReference>
<evidence type="ECO:0000313" key="1">
    <source>
        <dbReference type="EMBL" id="MBE9144189.1"/>
    </source>
</evidence>
<keyword evidence="2" id="KW-1185">Reference proteome</keyword>
<evidence type="ECO:0000313" key="2">
    <source>
        <dbReference type="Proteomes" id="UP000640725"/>
    </source>
</evidence>
<reference evidence="1 2" key="1">
    <citation type="submission" date="2020-10" db="EMBL/GenBank/DDBJ databases">
        <authorList>
            <person name="Castelo-Branco R."/>
            <person name="Eusebio N."/>
            <person name="Adriana R."/>
            <person name="Vieira A."/>
            <person name="Brugerolle De Fraissinette N."/>
            <person name="Rezende De Castro R."/>
            <person name="Schneider M.P."/>
            <person name="Vasconcelos V."/>
            <person name="Leao P.N."/>
        </authorList>
    </citation>
    <scope>NUCLEOTIDE SEQUENCE [LARGE SCALE GENOMIC DNA]</scope>
    <source>
        <strain evidence="1 2">LEGE 06226</strain>
    </source>
</reference>
<sequence length="41" mass="4990">MPLTAYESFFYRDLPRLAIQKYQVKLIVYEPQAEVILEWIN</sequence>
<dbReference type="InterPro" id="IPR011335">
    <property type="entry name" value="Restrct_endonuc-II-like"/>
</dbReference>
<dbReference type="Proteomes" id="UP000640725">
    <property type="component" value="Unassembled WGS sequence"/>
</dbReference>
<dbReference type="InterPro" id="IPR011856">
    <property type="entry name" value="tRNA_endonuc-like_dom_sf"/>
</dbReference>
<protein>
    <recommendedName>
        <fullName evidence="3">FdxN element excision controlling factor protein</fullName>
    </recommendedName>
</protein>
<gene>
    <name evidence="1" type="ORF">IQ236_13300</name>
</gene>
<comment type="caution">
    <text evidence="1">The sequence shown here is derived from an EMBL/GenBank/DDBJ whole genome shotgun (WGS) entry which is preliminary data.</text>
</comment>
<proteinExistence type="predicted"/>